<feature type="compositionally biased region" description="Acidic residues" evidence="9">
    <location>
        <begin position="376"/>
        <end position="396"/>
    </location>
</feature>
<evidence type="ECO:0000256" key="5">
    <source>
        <dbReference type="ARBA" id="ARBA00023187"/>
    </source>
</evidence>
<dbReference type="EMBL" id="CP089281">
    <property type="protein sequence ID" value="USP82489.1"/>
    <property type="molecule type" value="Genomic_DNA"/>
</dbReference>
<dbReference type="OrthoDB" id="3938623at2759"/>
<dbReference type="InterPro" id="IPR050781">
    <property type="entry name" value="CWC22_splicing_factor"/>
</dbReference>
<feature type="compositionally biased region" description="Basic and acidic residues" evidence="9">
    <location>
        <begin position="42"/>
        <end position="51"/>
    </location>
</feature>
<dbReference type="AlphaFoldDB" id="A0A9Q8ZJ77"/>
<feature type="compositionally biased region" description="Basic residues" evidence="9">
    <location>
        <begin position="837"/>
        <end position="854"/>
    </location>
</feature>
<dbReference type="Pfam" id="PF02854">
    <property type="entry name" value="MIF4G"/>
    <property type="match status" value="1"/>
</dbReference>
<dbReference type="SMART" id="SM00544">
    <property type="entry name" value="MA3"/>
    <property type="match status" value="1"/>
</dbReference>
<keyword evidence="3" id="KW-0507">mRNA processing</keyword>
<feature type="domain" description="MI" evidence="10">
    <location>
        <begin position="412"/>
        <end position="528"/>
    </location>
</feature>
<dbReference type="PROSITE" id="PS51366">
    <property type="entry name" value="MI"/>
    <property type="match status" value="1"/>
</dbReference>
<comment type="similarity">
    <text evidence="2">Belongs to the CWC22 family.</text>
</comment>
<keyword evidence="4" id="KW-0747">Spliceosome</keyword>
<dbReference type="InterPro" id="IPR003890">
    <property type="entry name" value="MIF4G-like_typ-3"/>
</dbReference>
<reference evidence="11" key="1">
    <citation type="submission" date="2021-12" db="EMBL/GenBank/DDBJ databases">
        <title>Curvularia clavata genome.</title>
        <authorList>
            <person name="Cao Y."/>
        </authorList>
    </citation>
    <scope>NUCLEOTIDE SEQUENCE</scope>
    <source>
        <strain evidence="11">Yc1106</strain>
    </source>
</reference>
<dbReference type="VEuPathDB" id="FungiDB:yc1106_09763"/>
<dbReference type="GO" id="GO:0000398">
    <property type="term" value="P:mRNA splicing, via spliceosome"/>
    <property type="evidence" value="ECO:0007669"/>
    <property type="project" value="TreeGrafter"/>
</dbReference>
<evidence type="ECO:0000256" key="2">
    <source>
        <dbReference type="ARBA" id="ARBA00006856"/>
    </source>
</evidence>
<feature type="region of interest" description="Disordered" evidence="9">
    <location>
        <begin position="607"/>
        <end position="854"/>
    </location>
</feature>
<evidence type="ECO:0000256" key="3">
    <source>
        <dbReference type="ARBA" id="ARBA00022664"/>
    </source>
</evidence>
<dbReference type="SMART" id="SM00543">
    <property type="entry name" value="MIF4G"/>
    <property type="match status" value="1"/>
</dbReference>
<dbReference type="Pfam" id="PF02847">
    <property type="entry name" value="MA3"/>
    <property type="match status" value="1"/>
</dbReference>
<dbReference type="Proteomes" id="UP001056012">
    <property type="component" value="Chromosome 8"/>
</dbReference>
<keyword evidence="12" id="KW-1185">Reference proteome</keyword>
<feature type="compositionally biased region" description="Low complexity" evidence="9">
    <location>
        <begin position="762"/>
        <end position="772"/>
    </location>
</feature>
<dbReference type="GO" id="GO:0003723">
    <property type="term" value="F:RNA binding"/>
    <property type="evidence" value="ECO:0007669"/>
    <property type="project" value="InterPro"/>
</dbReference>
<evidence type="ECO:0000313" key="11">
    <source>
        <dbReference type="EMBL" id="USP82489.1"/>
    </source>
</evidence>
<protein>
    <recommendedName>
        <fullName evidence="7">Pre-mRNA-splicing factor CWC22</fullName>
    </recommendedName>
    <alternativeName>
        <fullName evidence="8">Pre-mRNA-splicing factor cwc22</fullName>
    </alternativeName>
</protein>
<feature type="compositionally biased region" description="Low complexity" evidence="9">
    <location>
        <begin position="657"/>
        <end position="667"/>
    </location>
</feature>
<evidence type="ECO:0000256" key="9">
    <source>
        <dbReference type="SAM" id="MobiDB-lite"/>
    </source>
</evidence>
<feature type="compositionally biased region" description="Basic residues" evidence="9">
    <location>
        <begin position="688"/>
        <end position="702"/>
    </location>
</feature>
<dbReference type="InterPro" id="IPR016024">
    <property type="entry name" value="ARM-type_fold"/>
</dbReference>
<dbReference type="SUPFAM" id="SSF48371">
    <property type="entry name" value="ARM repeat"/>
    <property type="match status" value="1"/>
</dbReference>
<proteinExistence type="inferred from homology"/>
<evidence type="ECO:0000256" key="1">
    <source>
        <dbReference type="ARBA" id="ARBA00004123"/>
    </source>
</evidence>
<comment type="subcellular location">
    <subcellularLocation>
        <location evidence="1">Nucleus</location>
    </subcellularLocation>
</comment>
<feature type="region of interest" description="Disordered" evidence="9">
    <location>
        <begin position="376"/>
        <end position="401"/>
    </location>
</feature>
<organism evidence="11 12">
    <name type="scientific">Curvularia clavata</name>
    <dbReference type="NCBI Taxonomy" id="95742"/>
    <lineage>
        <taxon>Eukaryota</taxon>
        <taxon>Fungi</taxon>
        <taxon>Dikarya</taxon>
        <taxon>Ascomycota</taxon>
        <taxon>Pezizomycotina</taxon>
        <taxon>Dothideomycetes</taxon>
        <taxon>Pleosporomycetidae</taxon>
        <taxon>Pleosporales</taxon>
        <taxon>Pleosporineae</taxon>
        <taxon>Pleosporaceae</taxon>
        <taxon>Curvularia</taxon>
    </lineage>
</organism>
<evidence type="ECO:0000256" key="6">
    <source>
        <dbReference type="ARBA" id="ARBA00023242"/>
    </source>
</evidence>
<dbReference type="PANTHER" id="PTHR18034">
    <property type="entry name" value="CELL CYCLE CONTROL PROTEIN CWF22-RELATED"/>
    <property type="match status" value="1"/>
</dbReference>
<feature type="compositionally biased region" description="Low complexity" evidence="9">
    <location>
        <begin position="629"/>
        <end position="645"/>
    </location>
</feature>
<keyword evidence="5" id="KW-0508">mRNA splicing</keyword>
<dbReference type="Gene3D" id="1.25.40.180">
    <property type="match status" value="1"/>
</dbReference>
<evidence type="ECO:0000256" key="8">
    <source>
        <dbReference type="ARBA" id="ARBA00069506"/>
    </source>
</evidence>
<feature type="compositionally biased region" description="Basic residues" evidence="9">
    <location>
        <begin position="711"/>
        <end position="723"/>
    </location>
</feature>
<evidence type="ECO:0000313" key="12">
    <source>
        <dbReference type="Proteomes" id="UP001056012"/>
    </source>
</evidence>
<keyword evidence="6" id="KW-0539">Nucleus</keyword>
<gene>
    <name evidence="11" type="ORF">yc1106_09763</name>
</gene>
<dbReference type="GO" id="GO:0071013">
    <property type="term" value="C:catalytic step 2 spliceosome"/>
    <property type="evidence" value="ECO:0007669"/>
    <property type="project" value="TreeGrafter"/>
</dbReference>
<dbReference type="InterPro" id="IPR003891">
    <property type="entry name" value="Initiation_fac_eIF4g_MI"/>
</dbReference>
<feature type="region of interest" description="Disordered" evidence="9">
    <location>
        <begin position="1"/>
        <end position="69"/>
    </location>
</feature>
<feature type="compositionally biased region" description="Low complexity" evidence="9">
    <location>
        <begin position="678"/>
        <end position="687"/>
    </location>
</feature>
<accession>A0A9Q8ZJ77</accession>
<evidence type="ECO:0000256" key="4">
    <source>
        <dbReference type="ARBA" id="ARBA00022728"/>
    </source>
</evidence>
<feature type="compositionally biased region" description="Low complexity" evidence="9">
    <location>
        <begin position="740"/>
        <end position="751"/>
    </location>
</feature>
<sequence length="854" mass="96691">MEVASAVRLPSPEPEVDGHDVPRKRERSPYDGPSSGPSKRSRRDEEDDHHSGGASRRPAPKPTADDLPEDDSRLKLFQNAFSANRKLPIDDSKTRAGGAYIPPARLREMQKSITDKKSAEFQRMAWEALKKSIQGLINKTNTANIKMIVPELFSENLVRGRGLFCRAIMKAQAASLPFTPIYATMVAIVNTKLPQVGDLLVRRLIVQFRKGFRRNDKAVALSSTMFLSHLVNTQVVHEILIAEILLLLLNKPSDDSVEIAVGIMKEVGAFLDEMKPAIANAIFDQMRNILHEADIDKRTQYMIEVLFEVRRTKYKDNPVVREELDLIEEEDQITHNHTLEDDVKVEDGLNIFKFDPDYEAHEAEYAKIKAEILGEEEGSDDDGYTDASSEDEEDEEVKAMDVKDQTNADLVNLRRTIYLTIKSSGGFEECVHKLMRINLPQGLENELTTMIVECASQERTYEKFYGMIGERFCKLNRMWTDLFEDAFAHYYETIHRFETNRLRIIAQFFAHLLATDGIGWHVFQVVKMTEEDTTSSSRIFVKILFEELLASLGQKAVVERFKDPMLQDSLTGIFPTDADDQSKTRFSINFFTAIGMGVLTEGMRDWLKNNAPKPKPLPEPESDSDDGRSISSRSSYTSSSYSRSRSPVRRRRDSRSSSRGRSYTRSPTPDRKRGGRGRSASYSSASRSRSRSPTPRKLKSRRSYSSSLSRSRSRSPAPRRRGRSPSYSVSRSPPPKSKSARGGRSPSYSPSRSPPPRRRRYSTSPSRSPSPVSRRRRDSSSPPPSKGKGKARDDSASPPPRRRRDSSTPPPRRRHASASPPPSKGKGRPREDSRSPPPRRRRDSSSPPRRRRDS</sequence>
<dbReference type="FunFam" id="1.25.40.180:FF:000004">
    <property type="entry name" value="pre-mRNA-splicing factor CWC22 homolog"/>
    <property type="match status" value="1"/>
</dbReference>
<feature type="compositionally biased region" description="Basic and acidic residues" evidence="9">
    <location>
        <begin position="16"/>
        <end position="29"/>
    </location>
</feature>
<dbReference type="PANTHER" id="PTHR18034:SF3">
    <property type="entry name" value="PRE-MRNA-SPLICING FACTOR CWC22 HOMOLOG"/>
    <property type="match status" value="1"/>
</dbReference>
<evidence type="ECO:0000259" key="10">
    <source>
        <dbReference type="PROSITE" id="PS51366"/>
    </source>
</evidence>
<evidence type="ECO:0000256" key="7">
    <source>
        <dbReference type="ARBA" id="ARBA00040804"/>
    </source>
</evidence>
<name>A0A9Q8ZJ77_CURCL</name>